<keyword evidence="3" id="KW-1185">Reference proteome</keyword>
<evidence type="ECO:0000259" key="1">
    <source>
        <dbReference type="Pfam" id="PF11716"/>
    </source>
</evidence>
<dbReference type="InterPro" id="IPR034660">
    <property type="entry name" value="DinB/YfiT-like"/>
</dbReference>
<accession>A0ABP4E7F4</accession>
<dbReference type="Proteomes" id="UP001499987">
    <property type="component" value="Unassembled WGS sequence"/>
</dbReference>
<dbReference type="InterPro" id="IPR017517">
    <property type="entry name" value="Maleyloyr_isom"/>
</dbReference>
<evidence type="ECO:0000313" key="3">
    <source>
        <dbReference type="Proteomes" id="UP001499987"/>
    </source>
</evidence>
<dbReference type="EMBL" id="BAAALD010000044">
    <property type="protein sequence ID" value="GAA1096589.1"/>
    <property type="molecule type" value="Genomic_DNA"/>
</dbReference>
<comment type="caution">
    <text evidence="2">The sequence shown here is derived from an EMBL/GenBank/DDBJ whole genome shotgun (WGS) entry which is preliminary data.</text>
</comment>
<sequence length="197" mass="21473">MNGHPLHPRMSSAAAEAARIARGVRPEHLDGPTPCTDFDTRALVNHWVLYTSHGLEHRALRTPLPEDLVARDFTTDAAWAEDYAAQLDRAVAAWADPAVWEGEVDLGGTPVPAESIAKMLIKEMVLHGWDVARATGTEVEVPDELADLVLTVVEENAELYRQFGGFADPVPLPVDAPLLDRALAASGRDPYWAPKQV</sequence>
<feature type="domain" description="Mycothiol-dependent maleylpyruvate isomerase metal-binding" evidence="1">
    <location>
        <begin position="13"/>
        <end position="132"/>
    </location>
</feature>
<gene>
    <name evidence="2" type="ORF">GCM10009663_44580</name>
</gene>
<dbReference type="Gene3D" id="1.20.120.450">
    <property type="entry name" value="dinb family like domain"/>
    <property type="match status" value="1"/>
</dbReference>
<dbReference type="NCBIfam" id="TIGR03086">
    <property type="entry name" value="TIGR03086 family metal-binding protein"/>
    <property type="match status" value="1"/>
</dbReference>
<protein>
    <submittedName>
        <fullName evidence="2">TIGR03086 family metal-binding protein</fullName>
    </submittedName>
</protein>
<dbReference type="Pfam" id="PF11716">
    <property type="entry name" value="MDMPI_N"/>
    <property type="match status" value="1"/>
</dbReference>
<proteinExistence type="predicted"/>
<dbReference type="InterPro" id="IPR024344">
    <property type="entry name" value="MDMPI_metal-binding"/>
</dbReference>
<dbReference type="SUPFAM" id="SSF109854">
    <property type="entry name" value="DinB/YfiT-like putative metalloenzymes"/>
    <property type="match status" value="1"/>
</dbReference>
<dbReference type="NCBIfam" id="TIGR03083">
    <property type="entry name" value="maleylpyruvate isomerase family mycothiol-dependent enzyme"/>
    <property type="match status" value="1"/>
</dbReference>
<organism evidence="2 3">
    <name type="scientific">Kitasatospora arboriphila</name>
    <dbReference type="NCBI Taxonomy" id="258052"/>
    <lineage>
        <taxon>Bacteria</taxon>
        <taxon>Bacillati</taxon>
        <taxon>Actinomycetota</taxon>
        <taxon>Actinomycetes</taxon>
        <taxon>Kitasatosporales</taxon>
        <taxon>Streptomycetaceae</taxon>
        <taxon>Kitasatospora</taxon>
    </lineage>
</organism>
<evidence type="ECO:0000313" key="2">
    <source>
        <dbReference type="EMBL" id="GAA1096589.1"/>
    </source>
</evidence>
<reference evidence="3" key="1">
    <citation type="journal article" date="2019" name="Int. J. Syst. Evol. Microbiol.">
        <title>The Global Catalogue of Microorganisms (GCM) 10K type strain sequencing project: providing services to taxonomists for standard genome sequencing and annotation.</title>
        <authorList>
            <consortium name="The Broad Institute Genomics Platform"/>
            <consortium name="The Broad Institute Genome Sequencing Center for Infectious Disease"/>
            <person name="Wu L."/>
            <person name="Ma J."/>
        </authorList>
    </citation>
    <scope>NUCLEOTIDE SEQUENCE [LARGE SCALE GENOMIC DNA]</scope>
    <source>
        <strain evidence="3">JCM 13002</strain>
    </source>
</reference>
<dbReference type="RefSeq" id="WP_344625412.1">
    <property type="nucleotide sequence ID" value="NZ_BAAALD010000044.1"/>
</dbReference>
<dbReference type="InterPro" id="IPR017520">
    <property type="entry name" value="CHP03086"/>
</dbReference>
<name>A0ABP4E7F4_9ACTN</name>